<feature type="non-terminal residue" evidence="5">
    <location>
        <position position="1"/>
    </location>
</feature>
<keyword evidence="2" id="KW-0677">Repeat</keyword>
<dbReference type="SUPFAM" id="SSF52058">
    <property type="entry name" value="L domain-like"/>
    <property type="match status" value="1"/>
</dbReference>
<proteinExistence type="predicted"/>
<keyword evidence="6" id="KW-1185">Reference proteome</keyword>
<dbReference type="PROSITE" id="PS51450">
    <property type="entry name" value="LRR"/>
    <property type="match status" value="2"/>
</dbReference>
<evidence type="ECO:0000259" key="4">
    <source>
        <dbReference type="PROSITE" id="PS50021"/>
    </source>
</evidence>
<name>A0A091NDK5_9PASS</name>
<dbReference type="PROSITE" id="PS50021">
    <property type="entry name" value="CH"/>
    <property type="match status" value="1"/>
</dbReference>
<keyword evidence="1" id="KW-0433">Leucine-rich repeat</keyword>
<dbReference type="InterPro" id="IPR032675">
    <property type="entry name" value="LRR_dom_sf"/>
</dbReference>
<feature type="compositionally biased region" description="Low complexity" evidence="3">
    <location>
        <begin position="536"/>
        <end position="545"/>
    </location>
</feature>
<feature type="compositionally biased region" description="Polar residues" evidence="3">
    <location>
        <begin position="484"/>
        <end position="496"/>
    </location>
</feature>
<feature type="compositionally biased region" description="Basic and acidic residues" evidence="3">
    <location>
        <begin position="549"/>
        <end position="560"/>
    </location>
</feature>
<dbReference type="Gene3D" id="1.10.418.10">
    <property type="entry name" value="Calponin-like domain"/>
    <property type="match status" value="1"/>
</dbReference>
<dbReference type="InterPro" id="IPR001611">
    <property type="entry name" value="Leu-rich_rpt"/>
</dbReference>
<organism evidence="5 6">
    <name type="scientific">Acanthisitta chloris</name>
    <name type="common">rifleman</name>
    <dbReference type="NCBI Taxonomy" id="57068"/>
    <lineage>
        <taxon>Eukaryota</taxon>
        <taxon>Metazoa</taxon>
        <taxon>Chordata</taxon>
        <taxon>Craniata</taxon>
        <taxon>Vertebrata</taxon>
        <taxon>Euteleostomi</taxon>
        <taxon>Archelosauria</taxon>
        <taxon>Archosauria</taxon>
        <taxon>Dinosauria</taxon>
        <taxon>Saurischia</taxon>
        <taxon>Theropoda</taxon>
        <taxon>Coelurosauria</taxon>
        <taxon>Aves</taxon>
        <taxon>Neognathae</taxon>
        <taxon>Neoaves</taxon>
        <taxon>Telluraves</taxon>
        <taxon>Australaves</taxon>
        <taxon>Passeriformes</taxon>
        <taxon>Acanthisittidae</taxon>
        <taxon>Acanthisitta</taxon>
    </lineage>
</organism>
<dbReference type="AlphaFoldDB" id="A0A091NDK5"/>
<feature type="compositionally biased region" description="Polar residues" evidence="3">
    <location>
        <begin position="467"/>
        <end position="476"/>
    </location>
</feature>
<dbReference type="InterPro" id="IPR001715">
    <property type="entry name" value="CH_dom"/>
</dbReference>
<dbReference type="SUPFAM" id="SSF47576">
    <property type="entry name" value="Calponin-homology domain, CH-domain"/>
    <property type="match status" value="1"/>
</dbReference>
<dbReference type="Gene3D" id="3.80.10.10">
    <property type="entry name" value="Ribonuclease Inhibitor"/>
    <property type="match status" value="2"/>
</dbReference>
<dbReference type="InterPro" id="IPR050216">
    <property type="entry name" value="LRR_domain-containing"/>
</dbReference>
<feature type="compositionally biased region" description="Polar residues" evidence="3">
    <location>
        <begin position="423"/>
        <end position="433"/>
    </location>
</feature>
<feature type="region of interest" description="Disordered" evidence="3">
    <location>
        <begin position="536"/>
        <end position="560"/>
    </location>
</feature>
<evidence type="ECO:0000256" key="3">
    <source>
        <dbReference type="SAM" id="MobiDB-lite"/>
    </source>
</evidence>
<dbReference type="Pfam" id="PF13855">
    <property type="entry name" value="LRR_8"/>
    <property type="match status" value="2"/>
</dbReference>
<dbReference type="GO" id="GO:0005737">
    <property type="term" value="C:cytoplasm"/>
    <property type="evidence" value="ECO:0007669"/>
    <property type="project" value="TreeGrafter"/>
</dbReference>
<dbReference type="InterPro" id="IPR036872">
    <property type="entry name" value="CH_dom_sf"/>
</dbReference>
<dbReference type="FunFam" id="1.10.418.10:FF:000021">
    <property type="entry name" value="Leucine-rich repeat and calponin homology domain-containing protein 1 isoform 3"/>
    <property type="match status" value="1"/>
</dbReference>
<feature type="non-terminal residue" evidence="5">
    <location>
        <position position="686"/>
    </location>
</feature>
<evidence type="ECO:0000256" key="1">
    <source>
        <dbReference type="ARBA" id="ARBA00022614"/>
    </source>
</evidence>
<feature type="region of interest" description="Disordered" evidence="3">
    <location>
        <begin position="467"/>
        <end position="514"/>
    </location>
</feature>
<protein>
    <submittedName>
        <fullName evidence="5">Leucine-rich repeat and calponin homology domain-containing protein 3</fullName>
    </submittedName>
</protein>
<reference evidence="5 6" key="1">
    <citation type="submission" date="2014-04" db="EMBL/GenBank/DDBJ databases">
        <title>Genome evolution of avian class.</title>
        <authorList>
            <person name="Zhang G."/>
            <person name="Li C."/>
        </authorList>
    </citation>
    <scope>NUCLEOTIDE SEQUENCE [LARGE SCALE GENOMIC DNA]</scope>
    <source>
        <strain evidence="5">BGI_N310</strain>
    </source>
</reference>
<dbReference type="FunFam" id="3.80.10.10:FF:000007">
    <property type="entry name" value="Leucine-rich repeat and calponin homology domain-containing protein 1 isoform 3"/>
    <property type="match status" value="1"/>
</dbReference>
<evidence type="ECO:0000256" key="2">
    <source>
        <dbReference type="ARBA" id="ARBA00022737"/>
    </source>
</evidence>
<dbReference type="SMART" id="SM00364">
    <property type="entry name" value="LRR_BAC"/>
    <property type="match status" value="4"/>
</dbReference>
<evidence type="ECO:0000313" key="6">
    <source>
        <dbReference type="Proteomes" id="UP000053537"/>
    </source>
</evidence>
<dbReference type="PANTHER" id="PTHR48051:SF44">
    <property type="entry name" value="LEUCINE RICH REPEATS AND CALPONIN HOMOLOGY DOMAIN CONTAINING 3"/>
    <property type="match status" value="1"/>
</dbReference>
<feature type="region of interest" description="Disordered" evidence="3">
    <location>
        <begin position="423"/>
        <end position="446"/>
    </location>
</feature>
<dbReference type="SMART" id="SM00033">
    <property type="entry name" value="CH"/>
    <property type="match status" value="1"/>
</dbReference>
<gene>
    <name evidence="5" type="ORF">N310_09650</name>
</gene>
<feature type="domain" description="Calponin-homology (CH)" evidence="4">
    <location>
        <begin position="560"/>
        <end position="673"/>
    </location>
</feature>
<dbReference type="CDD" id="cd21272">
    <property type="entry name" value="CH_LRCH3"/>
    <property type="match status" value="1"/>
</dbReference>
<sequence length="686" mass="77240">DLSRNRLSELPAETCHFVSLESLNLYQNCIRYIPEAVLNLQSLTFLNISRNQLSTLPVHLCSLPLKVLIASNNKLVSIPEEIGQLRQLTELDVSCNEIQTIPPQIGNLESLRDLNVRRNNLVRLPEELAELPLIRLDFSCNKITTIPVCYRNLRHLQTIMLENNPLQSPPAQICIKGKIHIFKYLNIEACKIAPDLPDYDRRPMGFGSCHEELYSSRPYGALDSGFNSVDSGDKRWSGNEPTDEFSDLPLRVAEITKEQRLRRESQYQESRGSTVVTNGGVEHDLDQIDYIDSCATEEEEEEVRQPKCMDSDSLSSQFMAYIDQRRISNENSPVKPVSVRELQRTEDTRRHLHQNRPLPDSPYFLSLSSHHNQVPSSDCELQRRHVERARREAQLAALQYEEERMRTKQIQREAVLDFVKQKASLSPQKQSPLDSECPFPSRRSQHTDDSALLVSLSGLNQESCATTLPNASTFSPVKSDDRSTISPGSPTAQTVHLSPPYPGHAALPSYRNPSQRPESFLFRTAVRDEAKKAVASSSACALSPANDSADPRARQTSKQREEELELIEQLRRNIESRLKVSLPSDLGAALTDGVVLCHLANHVRPRSVPSIHVPSPAVPKLTMAKCRRNVENFLEACRRIGVPQEQLCLPLHILEEKGLTQVAVTVQTLLELAPPKQQPLHHLSAV</sequence>
<accession>A0A091NDK5</accession>
<dbReference type="Proteomes" id="UP000053537">
    <property type="component" value="Unassembled WGS sequence"/>
</dbReference>
<dbReference type="PANTHER" id="PTHR48051">
    <property type="match status" value="1"/>
</dbReference>
<dbReference type="InterPro" id="IPR003591">
    <property type="entry name" value="Leu-rich_rpt_typical-subtyp"/>
</dbReference>
<dbReference type="Pfam" id="PF00307">
    <property type="entry name" value="CH"/>
    <property type="match status" value="1"/>
</dbReference>
<feature type="region of interest" description="Disordered" evidence="3">
    <location>
        <begin position="329"/>
        <end position="360"/>
    </location>
</feature>
<dbReference type="EMBL" id="KK846243">
    <property type="protein sequence ID" value="KFP87763.1"/>
    <property type="molecule type" value="Genomic_DNA"/>
</dbReference>
<evidence type="ECO:0000313" key="5">
    <source>
        <dbReference type="EMBL" id="KFP87763.1"/>
    </source>
</evidence>
<dbReference type="SMART" id="SM00369">
    <property type="entry name" value="LRR_TYP"/>
    <property type="match status" value="5"/>
</dbReference>